<sequence length="502" mass="55682">MTEALSQICSISSQLHHSDEIADQDYDIQTHDLLTQLRQIIPTVSDIRSDSPDFLDNLNPSLHSLPYLLIWGYHVCSIRSETGNPFPEDVRPGGNLWSKAVHFLTGFDPVQVRYAGSEWRELVELVGQSALAASKPFLAIQPIREAIFRLDSSCSVFTSTHLLLVKLCLHARAYKHALPILDKPICHFPAGPEHSQLENQQPTLRACHESSAQILRKSSGLSAKITYREHLEYFLNGAMIYMALKQWKKALHFLSIVISSPVISSVSMVMVEAYKKWILASLLENGRLTQTPAAISSHTIKIYRSITKPYITLAGAFESGDFSRLEAEVDIARPFWHMDGNTGLVLQVVNAFEKFRYHRLGGTFAALTVSDAMERAPSCSVRLTNIEQFIATLIMSKALNATLSHPNDLTKSTMLRFSSLGSSASVSKDSLTQSQLVGGGWSLASLMTHVEEGDYILGMSKEYIETLQKNQKQTGSPLKDSKDVGSFSGGFDIEEDIMGDLC</sequence>
<dbReference type="PANTHER" id="PTHR10758:SF1">
    <property type="entry name" value="COP9 SIGNALOSOME COMPLEX SUBUNIT 3"/>
    <property type="match status" value="1"/>
</dbReference>
<evidence type="ECO:0000256" key="1">
    <source>
        <dbReference type="ARBA" id="ARBA00022490"/>
    </source>
</evidence>
<dbReference type="InterPro" id="IPR055089">
    <property type="entry name" value="COP9_N"/>
</dbReference>
<dbReference type="GeneID" id="63696460"/>
<dbReference type="RefSeq" id="XP_040640984.1">
    <property type="nucleotide sequence ID" value="XM_040781336.1"/>
</dbReference>
<dbReference type="STRING" id="1388766.A0A017SKJ5"/>
<feature type="domain" description="COP9 signalosome complex subunit 3 N-terminal helical repeats" evidence="2">
    <location>
        <begin position="34"/>
        <end position="296"/>
    </location>
</feature>
<keyword evidence="1" id="KW-0963">Cytoplasm</keyword>
<dbReference type="InterPro" id="IPR050756">
    <property type="entry name" value="CSN3"/>
</dbReference>
<dbReference type="PANTHER" id="PTHR10758">
    <property type="entry name" value="26S PROTEASOME NON-ATPASE REGULATORY SUBUNIT 3/COP9 SIGNALOSOME COMPLEX SUBUNIT 3"/>
    <property type="match status" value="1"/>
</dbReference>
<evidence type="ECO:0000259" key="2">
    <source>
        <dbReference type="Pfam" id="PF22788"/>
    </source>
</evidence>
<accession>A0A017SKJ5</accession>
<gene>
    <name evidence="3" type="ORF">EURHEDRAFT_410356</name>
</gene>
<name>A0A017SKJ5_ASPRC</name>
<evidence type="ECO:0000313" key="3">
    <source>
        <dbReference type="EMBL" id="EYE97296.1"/>
    </source>
</evidence>
<evidence type="ECO:0000313" key="4">
    <source>
        <dbReference type="Proteomes" id="UP000019804"/>
    </source>
</evidence>
<dbReference type="AlphaFoldDB" id="A0A017SKJ5"/>
<dbReference type="HOGENOM" id="CLU_028825_1_1_1"/>
<dbReference type="GO" id="GO:0006511">
    <property type="term" value="P:ubiquitin-dependent protein catabolic process"/>
    <property type="evidence" value="ECO:0007669"/>
    <property type="project" value="TreeGrafter"/>
</dbReference>
<dbReference type="EMBL" id="KK088416">
    <property type="protein sequence ID" value="EYE97296.1"/>
    <property type="molecule type" value="Genomic_DNA"/>
</dbReference>
<protein>
    <recommendedName>
        <fullName evidence="2">COP9 signalosome complex subunit 3 N-terminal helical repeats domain-containing protein</fullName>
    </recommendedName>
</protein>
<dbReference type="Pfam" id="PF22788">
    <property type="entry name" value="COP9_hel_rpt"/>
    <property type="match status" value="1"/>
</dbReference>
<dbReference type="Proteomes" id="UP000019804">
    <property type="component" value="Unassembled WGS sequence"/>
</dbReference>
<reference evidence="4" key="1">
    <citation type="journal article" date="2014" name="Nat. Commun.">
        <title>Genomic adaptations of the halophilic Dead Sea filamentous fungus Eurotium rubrum.</title>
        <authorList>
            <person name="Kis-Papo T."/>
            <person name="Weig A.R."/>
            <person name="Riley R."/>
            <person name="Persoh D."/>
            <person name="Salamov A."/>
            <person name="Sun H."/>
            <person name="Lipzen A."/>
            <person name="Wasser S.P."/>
            <person name="Rambold G."/>
            <person name="Grigoriev I.V."/>
            <person name="Nevo E."/>
        </authorList>
    </citation>
    <scope>NUCLEOTIDE SEQUENCE [LARGE SCALE GENOMIC DNA]</scope>
    <source>
        <strain evidence="4">CBS 135680</strain>
    </source>
</reference>
<dbReference type="OrthoDB" id="29061at2759"/>
<keyword evidence="4" id="KW-1185">Reference proteome</keyword>
<proteinExistence type="predicted"/>
<dbReference type="GO" id="GO:0008180">
    <property type="term" value="C:COP9 signalosome"/>
    <property type="evidence" value="ECO:0007669"/>
    <property type="project" value="TreeGrafter"/>
</dbReference>
<organism evidence="3 4">
    <name type="scientific">Aspergillus ruber (strain CBS 135680)</name>
    <dbReference type="NCBI Taxonomy" id="1388766"/>
    <lineage>
        <taxon>Eukaryota</taxon>
        <taxon>Fungi</taxon>
        <taxon>Dikarya</taxon>
        <taxon>Ascomycota</taxon>
        <taxon>Pezizomycotina</taxon>
        <taxon>Eurotiomycetes</taxon>
        <taxon>Eurotiomycetidae</taxon>
        <taxon>Eurotiales</taxon>
        <taxon>Aspergillaceae</taxon>
        <taxon>Aspergillus</taxon>
        <taxon>Aspergillus subgen. Aspergillus</taxon>
    </lineage>
</organism>